<dbReference type="EMBL" id="MBDN02000371">
    <property type="protein sequence ID" value="RLN75853.1"/>
    <property type="molecule type" value="Genomic_DNA"/>
</dbReference>
<proteinExistence type="predicted"/>
<dbReference type="InterPro" id="IPR001245">
    <property type="entry name" value="Ser-Thr/Tyr_kinase_cat_dom"/>
</dbReference>
<dbReference type="EMBL" id="MAYM02002183">
    <property type="protein sequence ID" value="RLN02568.1"/>
    <property type="molecule type" value="Genomic_DNA"/>
</dbReference>
<dbReference type="Proteomes" id="UP000285883">
    <property type="component" value="Unassembled WGS sequence"/>
</dbReference>
<protein>
    <recommendedName>
        <fullName evidence="2">Protein kinase domain-containing protein</fullName>
    </recommendedName>
</protein>
<evidence type="ECO:0000313" key="5">
    <source>
        <dbReference type="Proteomes" id="UP000285624"/>
    </source>
</evidence>
<dbReference type="Proteomes" id="UP000285624">
    <property type="component" value="Unassembled WGS sequence"/>
</dbReference>
<evidence type="ECO:0000313" key="3">
    <source>
        <dbReference type="EMBL" id="RLN02568.1"/>
    </source>
</evidence>
<reference evidence="5 6" key="1">
    <citation type="submission" date="2018-07" db="EMBL/GenBank/DDBJ databases">
        <title>Genome sequencing of oomycete isolates from Chile give support for New Zealand origin for Phytophthora kernoviae and make available the first Nothophytophthora sp. genome.</title>
        <authorList>
            <person name="Studholme D.J."/>
            <person name="Sanfuentes E."/>
            <person name="Panda P."/>
            <person name="Hill R."/>
            <person name="Sambles C."/>
            <person name="Grant M."/>
            <person name="Williams N.M."/>
            <person name="Mcdougal R.L."/>
        </authorList>
    </citation>
    <scope>NUCLEOTIDE SEQUENCE [LARGE SCALE GENOMIC DNA]</scope>
    <source>
        <strain evidence="3">Chile2</strain>
        <strain evidence="4">Chile4</strain>
    </source>
</reference>
<dbReference type="PANTHER" id="PTHR44329">
    <property type="entry name" value="SERINE/THREONINE-PROTEIN KINASE TNNI3K-RELATED"/>
    <property type="match status" value="1"/>
</dbReference>
<name>A0A3R7FXT2_9STRA</name>
<dbReference type="SUPFAM" id="SSF56112">
    <property type="entry name" value="Protein kinase-like (PK-like)"/>
    <property type="match status" value="1"/>
</dbReference>
<evidence type="ECO:0000313" key="4">
    <source>
        <dbReference type="EMBL" id="RLN75853.1"/>
    </source>
</evidence>
<dbReference type="Pfam" id="PF07714">
    <property type="entry name" value="PK_Tyr_Ser-Thr"/>
    <property type="match status" value="1"/>
</dbReference>
<accession>A0A3R7FXT2</accession>
<sequence length="207" mass="23130">MANRIPPEKVHIQNLLNRGAFGEVYSGTFNNEQVAVKMLLPSTRRDIRLVNEFLEEVRLTVSMDHPRIVILIGVAWDSLSDLCVVLEFMEGGDLRAMLKRYEKARHPVGFDHKKTAIALYVCHALAYLHSLGPPGLSGTPRPDDDGRGGHFVVDGPRSDDRREAKQQIQRTHGRHMTDATFPQQVAMGSVNVEFSNIGPQSMMELGC</sequence>
<dbReference type="AlphaFoldDB" id="A0A3R7FXT2"/>
<dbReference type="GO" id="GO:0005524">
    <property type="term" value="F:ATP binding"/>
    <property type="evidence" value="ECO:0007669"/>
    <property type="project" value="InterPro"/>
</dbReference>
<feature type="compositionally biased region" description="Basic and acidic residues" evidence="1">
    <location>
        <begin position="156"/>
        <end position="165"/>
    </location>
</feature>
<dbReference type="STRING" id="325452.A0A3R7FXT2"/>
<dbReference type="GO" id="GO:0004674">
    <property type="term" value="F:protein serine/threonine kinase activity"/>
    <property type="evidence" value="ECO:0007669"/>
    <property type="project" value="TreeGrafter"/>
</dbReference>
<dbReference type="PROSITE" id="PS50011">
    <property type="entry name" value="PROTEIN_KINASE_DOM"/>
    <property type="match status" value="1"/>
</dbReference>
<dbReference type="InterPro" id="IPR011009">
    <property type="entry name" value="Kinase-like_dom_sf"/>
</dbReference>
<feature type="non-terminal residue" evidence="3">
    <location>
        <position position="207"/>
    </location>
</feature>
<keyword evidence="5" id="KW-1185">Reference proteome</keyword>
<evidence type="ECO:0000259" key="2">
    <source>
        <dbReference type="PROSITE" id="PS50011"/>
    </source>
</evidence>
<organism evidence="3 6">
    <name type="scientific">Phytophthora kernoviae</name>
    <dbReference type="NCBI Taxonomy" id="325452"/>
    <lineage>
        <taxon>Eukaryota</taxon>
        <taxon>Sar</taxon>
        <taxon>Stramenopiles</taxon>
        <taxon>Oomycota</taxon>
        <taxon>Peronosporomycetes</taxon>
        <taxon>Peronosporales</taxon>
        <taxon>Peronosporaceae</taxon>
        <taxon>Phytophthora</taxon>
    </lineage>
</organism>
<evidence type="ECO:0000313" key="6">
    <source>
        <dbReference type="Proteomes" id="UP000285883"/>
    </source>
</evidence>
<dbReference type="InterPro" id="IPR051681">
    <property type="entry name" value="Ser/Thr_Kinases-Pseudokinases"/>
</dbReference>
<gene>
    <name evidence="3" type="ORF">BBI17_008428</name>
    <name evidence="4" type="ORF">BBO99_00008019</name>
</gene>
<feature type="region of interest" description="Disordered" evidence="1">
    <location>
        <begin position="136"/>
        <end position="174"/>
    </location>
</feature>
<comment type="caution">
    <text evidence="3">The sequence shown here is derived from an EMBL/GenBank/DDBJ whole genome shotgun (WGS) entry which is preliminary data.</text>
</comment>
<dbReference type="Gene3D" id="1.10.510.10">
    <property type="entry name" value="Transferase(Phosphotransferase) domain 1"/>
    <property type="match status" value="1"/>
</dbReference>
<feature type="domain" description="Protein kinase" evidence="2">
    <location>
        <begin position="10"/>
        <end position="207"/>
    </location>
</feature>
<dbReference type="PANTHER" id="PTHR44329:SF214">
    <property type="entry name" value="PROTEIN KINASE DOMAIN-CONTAINING PROTEIN"/>
    <property type="match status" value="1"/>
</dbReference>
<dbReference type="InterPro" id="IPR000719">
    <property type="entry name" value="Prot_kinase_dom"/>
</dbReference>
<evidence type="ECO:0000256" key="1">
    <source>
        <dbReference type="SAM" id="MobiDB-lite"/>
    </source>
</evidence>